<comment type="caution">
    <text evidence="1">The sequence shown here is derived from an EMBL/GenBank/DDBJ whole genome shotgun (WGS) entry which is preliminary data.</text>
</comment>
<sequence length="271" mass="31166">MILTIIILTGFLAFVFAAKTRASIQFHKQVKRLFSLSETSGNVFQYSQLEGLPAPVQRYFKHVLTDGQPYINYVRLKHSGKFKTGPGKKWINIVGEEYFTTAIPGFLWKCETTTFTAKDFYINGSGGLNVSLFSIYPIVNGRGRNFDQGELLRWLAESVWFPTNLLPSENLRWEDIDSKTAKLIFQYQGLQVYYIVSFNEADEIIQLETRRYMGDTGLETWLAKLSDYHRINGVSIPYATEAIWQLKEGALSYARFQLTNIQYNNPKAFNN</sequence>
<proteinExistence type="predicted"/>
<evidence type="ECO:0000313" key="2">
    <source>
        <dbReference type="Proteomes" id="UP000286701"/>
    </source>
</evidence>
<reference evidence="1 2" key="1">
    <citation type="submission" date="2019-01" db="EMBL/GenBank/DDBJ databases">
        <title>Mucilaginibacter antarcticum sp. nov., isolated from antarctic soil.</title>
        <authorList>
            <person name="Yan Y.-Q."/>
            <person name="Du Z.-J."/>
        </authorList>
    </citation>
    <scope>NUCLEOTIDE SEQUENCE [LARGE SCALE GENOMIC DNA]</scope>
    <source>
        <strain evidence="1 2">F01003</strain>
    </source>
</reference>
<name>A0A3S3UYK5_9SPHI</name>
<dbReference type="AlphaFoldDB" id="A0A3S3UYK5"/>
<dbReference type="Pfam" id="PF20181">
    <property type="entry name" value="DUF6544"/>
    <property type="match status" value="1"/>
</dbReference>
<evidence type="ECO:0000313" key="1">
    <source>
        <dbReference type="EMBL" id="RWY53756.1"/>
    </source>
</evidence>
<dbReference type="Proteomes" id="UP000286701">
    <property type="component" value="Unassembled WGS sequence"/>
</dbReference>
<protein>
    <submittedName>
        <fullName evidence="1">Uncharacterized protein</fullName>
    </submittedName>
</protein>
<dbReference type="OrthoDB" id="9786534at2"/>
<keyword evidence="2" id="KW-1185">Reference proteome</keyword>
<accession>A0A3S3UYK5</accession>
<dbReference type="EMBL" id="SBIW01000003">
    <property type="protein sequence ID" value="RWY53756.1"/>
    <property type="molecule type" value="Genomic_DNA"/>
</dbReference>
<gene>
    <name evidence="1" type="ORF">EPL05_06710</name>
</gene>
<dbReference type="InterPro" id="IPR046674">
    <property type="entry name" value="DUF6544"/>
</dbReference>
<organism evidence="1 2">
    <name type="scientific">Mucilaginibacter gilvus</name>
    <dbReference type="NCBI Taxonomy" id="2305909"/>
    <lineage>
        <taxon>Bacteria</taxon>
        <taxon>Pseudomonadati</taxon>
        <taxon>Bacteroidota</taxon>
        <taxon>Sphingobacteriia</taxon>
        <taxon>Sphingobacteriales</taxon>
        <taxon>Sphingobacteriaceae</taxon>
        <taxon>Mucilaginibacter</taxon>
    </lineage>
</organism>